<evidence type="ECO:0000256" key="1">
    <source>
        <dbReference type="SAM" id="MobiDB-lite"/>
    </source>
</evidence>
<dbReference type="EMBL" id="BGPR01000003">
    <property type="protein sequence ID" value="GBL73431.1"/>
    <property type="molecule type" value="Genomic_DNA"/>
</dbReference>
<reference evidence="2 3" key="1">
    <citation type="journal article" date="2019" name="Sci. Rep.">
        <title>Orb-weaving spider Araneus ventricosus genome elucidates the spidroin gene catalogue.</title>
        <authorList>
            <person name="Kono N."/>
            <person name="Nakamura H."/>
            <person name="Ohtoshi R."/>
            <person name="Moran D.A.P."/>
            <person name="Shinohara A."/>
            <person name="Yoshida Y."/>
            <person name="Fujiwara M."/>
            <person name="Mori M."/>
            <person name="Tomita M."/>
            <person name="Arakawa K."/>
        </authorList>
    </citation>
    <scope>NUCLEOTIDE SEQUENCE [LARGE SCALE GENOMIC DNA]</scope>
</reference>
<sequence>MYVNRPSPSITQTLSKTQPGYQETAGNYPYRAIFGCFKELSKKIATENESDALYLDGEVIEYSDLKTASETDLENNPVHEEYRDSNCITNVFNIHTFNL</sequence>
<gene>
    <name evidence="2" type="ORF">AVEN_159438_1</name>
</gene>
<feature type="region of interest" description="Disordered" evidence="1">
    <location>
        <begin position="1"/>
        <end position="21"/>
    </location>
</feature>
<evidence type="ECO:0000313" key="3">
    <source>
        <dbReference type="Proteomes" id="UP000499080"/>
    </source>
</evidence>
<protein>
    <submittedName>
        <fullName evidence="2">Uncharacterized protein</fullName>
    </submittedName>
</protein>
<accession>A0A4Y2A0W2</accession>
<dbReference type="Proteomes" id="UP000499080">
    <property type="component" value="Unassembled WGS sequence"/>
</dbReference>
<evidence type="ECO:0000313" key="2">
    <source>
        <dbReference type="EMBL" id="GBL73431.1"/>
    </source>
</evidence>
<keyword evidence="3" id="KW-1185">Reference proteome</keyword>
<comment type="caution">
    <text evidence="2">The sequence shown here is derived from an EMBL/GenBank/DDBJ whole genome shotgun (WGS) entry which is preliminary data.</text>
</comment>
<name>A0A4Y2A0W2_ARAVE</name>
<proteinExistence type="predicted"/>
<organism evidence="2 3">
    <name type="scientific">Araneus ventricosus</name>
    <name type="common">Orbweaver spider</name>
    <name type="synonym">Epeira ventricosa</name>
    <dbReference type="NCBI Taxonomy" id="182803"/>
    <lineage>
        <taxon>Eukaryota</taxon>
        <taxon>Metazoa</taxon>
        <taxon>Ecdysozoa</taxon>
        <taxon>Arthropoda</taxon>
        <taxon>Chelicerata</taxon>
        <taxon>Arachnida</taxon>
        <taxon>Araneae</taxon>
        <taxon>Araneomorphae</taxon>
        <taxon>Entelegynae</taxon>
        <taxon>Araneoidea</taxon>
        <taxon>Araneidae</taxon>
        <taxon>Araneus</taxon>
    </lineage>
</organism>
<dbReference type="AlphaFoldDB" id="A0A4Y2A0W2"/>